<reference evidence="9 10" key="1">
    <citation type="submission" date="2016-10" db="EMBL/GenBank/DDBJ databases">
        <authorList>
            <person name="Cai Z."/>
        </authorList>
    </citation>
    <scope>NUCLEOTIDE SEQUENCE [LARGE SCALE GENOMIC DNA]</scope>
</reference>
<dbReference type="Gene3D" id="1.10.3460.10">
    <property type="entry name" value="Chlorophyll a/b binding protein domain"/>
    <property type="match status" value="1"/>
</dbReference>
<evidence type="ECO:0000256" key="1">
    <source>
        <dbReference type="ARBA" id="ARBA00022494"/>
    </source>
</evidence>
<organism evidence="9 10">
    <name type="scientific">Tetradesmus obliquus</name>
    <name type="common">Green alga</name>
    <name type="synonym">Acutodesmus obliquus</name>
    <dbReference type="NCBI Taxonomy" id="3088"/>
    <lineage>
        <taxon>Eukaryota</taxon>
        <taxon>Viridiplantae</taxon>
        <taxon>Chlorophyta</taxon>
        <taxon>core chlorophytes</taxon>
        <taxon>Chlorophyceae</taxon>
        <taxon>CS clade</taxon>
        <taxon>Sphaeropleales</taxon>
        <taxon>Scenedesmaceae</taxon>
        <taxon>Tetradesmus</taxon>
    </lineage>
</organism>
<dbReference type="GO" id="GO:0009535">
    <property type="term" value="C:chloroplast thylakoid membrane"/>
    <property type="evidence" value="ECO:0007669"/>
    <property type="project" value="UniProtKB-SubCell"/>
</dbReference>
<evidence type="ECO:0000313" key="9">
    <source>
        <dbReference type="EMBL" id="SZX78167.1"/>
    </source>
</evidence>
<feature type="binding site" evidence="6">
    <location>
        <position position="208"/>
    </location>
    <ligand>
        <name>chlorophyll a</name>
        <dbReference type="ChEBI" id="CHEBI:58416"/>
        <label>1</label>
    </ligand>
</feature>
<feature type="binding site" evidence="6">
    <location>
        <position position="191"/>
    </location>
    <ligand>
        <name>chlorophyll a</name>
        <dbReference type="ChEBI" id="CHEBI:58416"/>
        <label>1</label>
    </ligand>
</feature>
<comment type="subcellular location">
    <subcellularLocation>
        <location evidence="7">Plastid</location>
        <location evidence="7">Chloroplast thylakoid membrane</location>
    </subcellularLocation>
</comment>
<evidence type="ECO:0000256" key="7">
    <source>
        <dbReference type="RuleBase" id="RU363080"/>
    </source>
</evidence>
<feature type="binding site" description="axial binding residue" evidence="6">
    <location>
        <position position="80"/>
    </location>
    <ligand>
        <name>chlorophyll b</name>
        <dbReference type="ChEBI" id="CHEBI:61721"/>
        <label>1</label>
    </ligand>
    <ligandPart>
        <name>Mg</name>
        <dbReference type="ChEBI" id="CHEBI:25107"/>
    </ligandPart>
</feature>
<comment type="function">
    <text evidence="7">The light-harvesting complex (LHC) functions as a light receptor, it captures and delivers excitation energy to photosystems with which it is closely associated.</text>
</comment>
<dbReference type="AlphaFoldDB" id="A0A383WL26"/>
<keyword evidence="7" id="KW-0603">Photosystem I</keyword>
<dbReference type="SUPFAM" id="SSF103511">
    <property type="entry name" value="Chlorophyll a-b binding protein"/>
    <property type="match status" value="1"/>
</dbReference>
<feature type="binding site" evidence="6">
    <location>
        <position position="196"/>
    </location>
    <ligand>
        <name>chlorophyll a</name>
        <dbReference type="ChEBI" id="CHEBI:58416"/>
        <label>1</label>
    </ligand>
</feature>
<dbReference type="STRING" id="3088.A0A383WL26"/>
<evidence type="ECO:0000256" key="4">
    <source>
        <dbReference type="ARBA" id="ARBA00022640"/>
    </source>
</evidence>
<accession>A0A383WL26</accession>
<dbReference type="Pfam" id="PF00504">
    <property type="entry name" value="Chloroa_b-bind"/>
    <property type="match status" value="1"/>
</dbReference>
<dbReference type="InterPro" id="IPR022796">
    <property type="entry name" value="Chloroa_b-bind"/>
</dbReference>
<gene>
    <name evidence="9" type="ORF">BQ4739_LOCUS18482</name>
</gene>
<feature type="binding site" evidence="6">
    <location>
        <position position="232"/>
    </location>
    <ligand>
        <name>chlorophyll a</name>
        <dbReference type="ChEBI" id="CHEBI:58416"/>
        <label>1</label>
    </ligand>
</feature>
<keyword evidence="5 7" id="KW-0157">Chromophore</keyword>
<feature type="binding site" evidence="6">
    <location>
        <position position="223"/>
    </location>
    <ligand>
        <name>chlorophyll a</name>
        <dbReference type="ChEBI" id="CHEBI:58416"/>
        <label>1</label>
    </ligand>
</feature>
<dbReference type="Proteomes" id="UP000256970">
    <property type="component" value="Unassembled WGS sequence"/>
</dbReference>
<feature type="binding site" evidence="6">
    <location>
        <position position="125"/>
    </location>
    <ligand>
        <name>chlorophyll a</name>
        <dbReference type="ChEBI" id="CHEBI:58416"/>
        <label>1</label>
    </ligand>
</feature>
<keyword evidence="4 7" id="KW-0934">Plastid</keyword>
<evidence type="ECO:0000313" key="10">
    <source>
        <dbReference type="Proteomes" id="UP000256970"/>
    </source>
</evidence>
<dbReference type="InterPro" id="IPR001344">
    <property type="entry name" value="Chloro_AB-bd_pln"/>
</dbReference>
<keyword evidence="1 6" id="KW-0148">Chlorophyll</keyword>
<sequence>MAEGSKRAAAPKATGGRSGAVSSSLANWYGPDRAKIFPDLEPPSHLKGEFPGDYGWDWAGLCADEERFAFLRQAEIMNGRWALLGALGCLLPELLVRNNGAKIFGDGVWFKTNAAALTPEGANILGFGFGLGNNLPALFVSTILVLGAVEVWRYNGGGGGFEGPYDTLYPGWDPLGVCEDPDTFAELKVKEVKNARLAMVGFLGFLVQGLVTGKGPLENLADHLADPTANNAVTNIAGVNSARILG</sequence>
<dbReference type="GO" id="GO:0009523">
    <property type="term" value="C:photosystem II"/>
    <property type="evidence" value="ECO:0007669"/>
    <property type="project" value="UniProtKB-KW"/>
</dbReference>
<feature type="region of interest" description="Disordered" evidence="8">
    <location>
        <begin position="1"/>
        <end position="22"/>
    </location>
</feature>
<feature type="binding site" evidence="6">
    <location>
        <position position="56"/>
    </location>
    <ligand>
        <name>chlorophyll a</name>
        <dbReference type="ChEBI" id="CHEBI:58416"/>
        <label>1</label>
    </ligand>
</feature>
<comment type="similarity">
    <text evidence="7">Belongs to the light-harvesting chlorophyll a/b-binding (LHC) protein family.</text>
</comment>
<keyword evidence="7" id="KW-0793">Thylakoid</keyword>
<evidence type="ECO:0000256" key="6">
    <source>
        <dbReference type="PIRSR" id="PIRSR601344-1"/>
    </source>
</evidence>
<dbReference type="GO" id="GO:0016168">
    <property type="term" value="F:chlorophyll binding"/>
    <property type="evidence" value="ECO:0007669"/>
    <property type="project" value="UniProtKB-KW"/>
</dbReference>
<dbReference type="PANTHER" id="PTHR21649">
    <property type="entry name" value="CHLOROPHYLL A/B BINDING PROTEIN"/>
    <property type="match status" value="1"/>
</dbReference>
<keyword evidence="3 7" id="KW-0602">Photosynthesis</keyword>
<feature type="binding site" evidence="6">
    <location>
        <position position="194"/>
    </location>
    <ligand>
        <name>chlorophyll a</name>
        <dbReference type="ChEBI" id="CHEBI:58416"/>
        <label>1</label>
    </ligand>
</feature>
<evidence type="ECO:0000256" key="8">
    <source>
        <dbReference type="SAM" id="MobiDB-lite"/>
    </source>
</evidence>
<feature type="binding site" evidence="6">
    <location>
        <position position="150"/>
    </location>
    <ligand>
        <name>chlorophyll a</name>
        <dbReference type="ChEBI" id="CHEBI:58416"/>
        <label>3</label>
    </ligand>
</feature>
<proteinExistence type="inferred from homology"/>
<evidence type="ECO:0000256" key="2">
    <source>
        <dbReference type="ARBA" id="ARBA00022528"/>
    </source>
</evidence>
<dbReference type="GO" id="GO:0009522">
    <property type="term" value="C:photosystem I"/>
    <property type="evidence" value="ECO:0007669"/>
    <property type="project" value="UniProtKB-KW"/>
</dbReference>
<feature type="binding site" evidence="6">
    <location>
        <position position="75"/>
    </location>
    <ligand>
        <name>chlorophyll a</name>
        <dbReference type="ChEBI" id="CHEBI:58416"/>
        <label>1</label>
    </ligand>
</feature>
<feature type="binding site" evidence="6">
    <location>
        <position position="190"/>
    </location>
    <ligand>
        <name>chlorophyll a</name>
        <dbReference type="ChEBI" id="CHEBI:58416"/>
        <label>1</label>
    </ligand>
</feature>
<name>A0A383WL26_TETOB</name>
<keyword evidence="2 7" id="KW-0150">Chloroplast</keyword>
<dbReference type="GO" id="GO:0009765">
    <property type="term" value="P:photosynthesis, light harvesting"/>
    <property type="evidence" value="ECO:0007669"/>
    <property type="project" value="InterPro"/>
</dbReference>
<keyword evidence="10" id="KW-1185">Reference proteome</keyword>
<protein>
    <recommendedName>
        <fullName evidence="7">Chlorophyll a-b binding protein, chloroplastic</fullName>
    </recommendedName>
</protein>
<keyword evidence="7" id="KW-0604">Photosystem II</keyword>
<evidence type="ECO:0000256" key="5">
    <source>
        <dbReference type="ARBA" id="ARBA00022991"/>
    </source>
</evidence>
<evidence type="ECO:0000256" key="3">
    <source>
        <dbReference type="ARBA" id="ARBA00022531"/>
    </source>
</evidence>
<dbReference type="EMBL" id="FNXT01001307">
    <property type="protein sequence ID" value="SZX78167.1"/>
    <property type="molecule type" value="Genomic_DNA"/>
</dbReference>